<evidence type="ECO:0000313" key="2">
    <source>
        <dbReference type="EMBL" id="KHJ82410.1"/>
    </source>
</evidence>
<dbReference type="Gene3D" id="3.40.33.10">
    <property type="entry name" value="CAP"/>
    <property type="match status" value="1"/>
</dbReference>
<feature type="non-terminal residue" evidence="2">
    <location>
        <position position="142"/>
    </location>
</feature>
<dbReference type="EMBL" id="KN579763">
    <property type="protein sequence ID" value="KHJ82410.1"/>
    <property type="molecule type" value="Genomic_DNA"/>
</dbReference>
<dbReference type="InterPro" id="IPR035940">
    <property type="entry name" value="CAP_sf"/>
</dbReference>
<dbReference type="InterPro" id="IPR014044">
    <property type="entry name" value="CAP_dom"/>
</dbReference>
<gene>
    <name evidence="2" type="ORF">OESDEN_17896</name>
</gene>
<keyword evidence="3" id="KW-1185">Reference proteome</keyword>
<protein>
    <submittedName>
        <fullName evidence="2">SCP-like protein</fullName>
    </submittedName>
</protein>
<name>A0A0B1SGR8_OESDE</name>
<accession>A0A0B1SGR8</accession>
<dbReference type="SUPFAM" id="SSF55797">
    <property type="entry name" value="PR-1-like"/>
    <property type="match status" value="1"/>
</dbReference>
<dbReference type="Proteomes" id="UP000053660">
    <property type="component" value="Unassembled WGS sequence"/>
</dbReference>
<evidence type="ECO:0000259" key="1">
    <source>
        <dbReference type="Pfam" id="PF00188"/>
    </source>
</evidence>
<feature type="domain" description="SCP" evidence="1">
    <location>
        <begin position="29"/>
        <end position="123"/>
    </location>
</feature>
<evidence type="ECO:0000313" key="3">
    <source>
        <dbReference type="Proteomes" id="UP000053660"/>
    </source>
</evidence>
<proteinExistence type="predicted"/>
<organism evidence="2 3">
    <name type="scientific">Oesophagostomum dentatum</name>
    <name type="common">Nodular worm</name>
    <dbReference type="NCBI Taxonomy" id="61180"/>
    <lineage>
        <taxon>Eukaryota</taxon>
        <taxon>Metazoa</taxon>
        <taxon>Ecdysozoa</taxon>
        <taxon>Nematoda</taxon>
        <taxon>Chromadorea</taxon>
        <taxon>Rhabditida</taxon>
        <taxon>Rhabditina</taxon>
        <taxon>Rhabditomorpha</taxon>
        <taxon>Strongyloidea</taxon>
        <taxon>Strongylidae</taxon>
        <taxon>Oesophagostomum</taxon>
    </lineage>
</organism>
<reference evidence="2 3" key="1">
    <citation type="submission" date="2014-03" db="EMBL/GenBank/DDBJ databases">
        <title>Draft genome of the hookworm Oesophagostomum dentatum.</title>
        <authorList>
            <person name="Mitreva M."/>
        </authorList>
    </citation>
    <scope>NUCLEOTIDE SEQUENCE [LARGE SCALE GENOMIC DNA]</scope>
    <source>
        <strain evidence="2 3">OD-Hann</strain>
    </source>
</reference>
<dbReference type="AlphaFoldDB" id="A0A0B1SGR8"/>
<dbReference type="Pfam" id="PF00188">
    <property type="entry name" value="CAP"/>
    <property type="match status" value="1"/>
</dbReference>
<sequence>MPITSIQGIDCGRQAKFMTPELRAEIIGYHNQLRANLSKGLESYEGKKLHPAKNMYKLNYNCTLERRAENFFRAGTAERPGALETLQPWTANYYEGLFNPQIDTYNRFISAALYNWWNQSSMMTLQSSQNIYLNKRTEGFCN</sequence>